<gene>
    <name evidence="8" type="ORF">SAMN05421742_1159</name>
</gene>
<evidence type="ECO:0000256" key="5">
    <source>
        <dbReference type="ARBA" id="ARBA00023136"/>
    </source>
</evidence>
<dbReference type="OrthoDB" id="9806889at2"/>
<keyword evidence="3 6" id="KW-0812">Transmembrane</keyword>
<proteinExistence type="predicted"/>
<dbReference type="InterPro" id="IPR037185">
    <property type="entry name" value="EmrE-like"/>
</dbReference>
<dbReference type="PANTHER" id="PTHR32322:SF18">
    <property type="entry name" value="S-ADENOSYLMETHIONINE_S-ADENOSYLHOMOCYSTEINE TRANSPORTER"/>
    <property type="match status" value="1"/>
</dbReference>
<evidence type="ECO:0000256" key="4">
    <source>
        <dbReference type="ARBA" id="ARBA00022989"/>
    </source>
</evidence>
<feature type="domain" description="EamA" evidence="7">
    <location>
        <begin position="168"/>
        <end position="305"/>
    </location>
</feature>
<dbReference type="InterPro" id="IPR050638">
    <property type="entry name" value="AA-Vitamin_Transporters"/>
</dbReference>
<feature type="transmembrane region" description="Helical" evidence="6">
    <location>
        <begin position="263"/>
        <end position="282"/>
    </location>
</feature>
<dbReference type="AlphaFoldDB" id="A0A1G8FMD8"/>
<feature type="transmembrane region" description="Helical" evidence="6">
    <location>
        <begin position="232"/>
        <end position="251"/>
    </location>
</feature>
<dbReference type="PANTHER" id="PTHR32322">
    <property type="entry name" value="INNER MEMBRANE TRANSPORTER"/>
    <property type="match status" value="1"/>
</dbReference>
<protein>
    <submittedName>
        <fullName evidence="8">Permease of the drug/metabolite transporter (DMT) superfamily</fullName>
    </submittedName>
</protein>
<evidence type="ECO:0000256" key="3">
    <source>
        <dbReference type="ARBA" id="ARBA00022692"/>
    </source>
</evidence>
<organism evidence="8 9">
    <name type="scientific">Roseospirillum parvum</name>
    <dbReference type="NCBI Taxonomy" id="83401"/>
    <lineage>
        <taxon>Bacteria</taxon>
        <taxon>Pseudomonadati</taxon>
        <taxon>Pseudomonadota</taxon>
        <taxon>Alphaproteobacteria</taxon>
        <taxon>Rhodospirillales</taxon>
        <taxon>Rhodospirillaceae</taxon>
        <taxon>Roseospirillum</taxon>
    </lineage>
</organism>
<dbReference type="EMBL" id="FNCV01000015">
    <property type="protein sequence ID" value="SDH83324.1"/>
    <property type="molecule type" value="Genomic_DNA"/>
</dbReference>
<evidence type="ECO:0000256" key="2">
    <source>
        <dbReference type="ARBA" id="ARBA00022475"/>
    </source>
</evidence>
<sequence length="309" mass="32673">MPDTAPPKPPTGPWRGLASPYVTTALPPLFWAVNAIIGKLAVGEIPPLGLAFWRWLLALGILLLLATPRLIAEWPLVRRHWRQMLVLGTLSVCSYNTLLYFALETTSPINATLVGATMPLIILVLAWVLLGSAMTGRQMLGGLATMIGVAVVVSGGDPARLLSLQFNPGDGLMLLAVAAWSLYSVLLRRNPPPLSPVVFLIAQIMGGLLVLGPLHAADALILGNTLPITLKSLWIVAVAAIFPALLAFYFWNRGVAAIGPGLAGLYTNLVPVFTALMAVAVLGEVLHPFHAAAFALIAGGIWVASRRGG</sequence>
<feature type="transmembrane region" description="Helical" evidence="6">
    <location>
        <begin position="194"/>
        <end position="212"/>
    </location>
</feature>
<evidence type="ECO:0000256" key="6">
    <source>
        <dbReference type="SAM" id="Phobius"/>
    </source>
</evidence>
<feature type="transmembrane region" description="Helical" evidence="6">
    <location>
        <begin position="84"/>
        <end position="103"/>
    </location>
</feature>
<keyword evidence="5 6" id="KW-0472">Membrane</keyword>
<keyword evidence="9" id="KW-1185">Reference proteome</keyword>
<comment type="subcellular location">
    <subcellularLocation>
        <location evidence="1">Cell membrane</location>
        <topology evidence="1">Multi-pass membrane protein</topology>
    </subcellularLocation>
</comment>
<feature type="domain" description="EamA" evidence="7">
    <location>
        <begin position="25"/>
        <end position="153"/>
    </location>
</feature>
<dbReference type="RefSeq" id="WP_092621687.1">
    <property type="nucleotide sequence ID" value="NZ_FNCV01000015.1"/>
</dbReference>
<dbReference type="SUPFAM" id="SSF103481">
    <property type="entry name" value="Multidrug resistance efflux transporter EmrE"/>
    <property type="match status" value="2"/>
</dbReference>
<feature type="transmembrane region" description="Helical" evidence="6">
    <location>
        <begin position="288"/>
        <end position="305"/>
    </location>
</feature>
<feature type="transmembrane region" description="Helical" evidence="6">
    <location>
        <begin position="171"/>
        <end position="187"/>
    </location>
</feature>
<evidence type="ECO:0000313" key="8">
    <source>
        <dbReference type="EMBL" id="SDH83324.1"/>
    </source>
</evidence>
<reference evidence="9" key="1">
    <citation type="submission" date="2016-10" db="EMBL/GenBank/DDBJ databases">
        <authorList>
            <person name="Varghese N."/>
            <person name="Submissions S."/>
        </authorList>
    </citation>
    <scope>NUCLEOTIDE SEQUENCE [LARGE SCALE GENOMIC DNA]</scope>
    <source>
        <strain evidence="9">930I</strain>
    </source>
</reference>
<evidence type="ECO:0000313" key="9">
    <source>
        <dbReference type="Proteomes" id="UP000217076"/>
    </source>
</evidence>
<dbReference type="InterPro" id="IPR000620">
    <property type="entry name" value="EamA_dom"/>
</dbReference>
<keyword evidence="4 6" id="KW-1133">Transmembrane helix</keyword>
<feature type="transmembrane region" description="Helical" evidence="6">
    <location>
        <begin position="139"/>
        <end position="159"/>
    </location>
</feature>
<accession>A0A1G8FMD8</accession>
<dbReference type="GO" id="GO:0005886">
    <property type="term" value="C:plasma membrane"/>
    <property type="evidence" value="ECO:0007669"/>
    <property type="project" value="UniProtKB-SubCell"/>
</dbReference>
<evidence type="ECO:0000259" key="7">
    <source>
        <dbReference type="Pfam" id="PF00892"/>
    </source>
</evidence>
<feature type="transmembrane region" description="Helical" evidence="6">
    <location>
        <begin position="52"/>
        <end position="72"/>
    </location>
</feature>
<keyword evidence="2" id="KW-1003">Cell membrane</keyword>
<evidence type="ECO:0000256" key="1">
    <source>
        <dbReference type="ARBA" id="ARBA00004651"/>
    </source>
</evidence>
<dbReference type="Pfam" id="PF00892">
    <property type="entry name" value="EamA"/>
    <property type="match status" value="2"/>
</dbReference>
<dbReference type="Proteomes" id="UP000217076">
    <property type="component" value="Unassembled WGS sequence"/>
</dbReference>
<name>A0A1G8FMD8_9PROT</name>
<feature type="transmembrane region" description="Helical" evidence="6">
    <location>
        <begin position="109"/>
        <end position="130"/>
    </location>
</feature>